<reference evidence="1 2" key="1">
    <citation type="journal article" date="2014" name="PLoS Genet.">
        <title>Phylogenetically driven sequencing of extremely halophilic archaea reveals strategies for static and dynamic osmo-response.</title>
        <authorList>
            <person name="Becker E.A."/>
            <person name="Seitzer P.M."/>
            <person name="Tritt A."/>
            <person name="Larsen D."/>
            <person name="Krusor M."/>
            <person name="Yao A.I."/>
            <person name="Wu D."/>
            <person name="Madern D."/>
            <person name="Eisen J.A."/>
            <person name="Darling A.E."/>
            <person name="Facciotti M.T."/>
        </authorList>
    </citation>
    <scope>NUCLEOTIDE SEQUENCE [LARGE SCALE GENOMIC DNA]</scope>
    <source>
        <strain evidence="1 2">DSM 8989</strain>
    </source>
</reference>
<evidence type="ECO:0000313" key="2">
    <source>
        <dbReference type="Proteomes" id="UP000011625"/>
    </source>
</evidence>
<dbReference type="AlphaFoldDB" id="M0MX88"/>
<protein>
    <submittedName>
        <fullName evidence="1">Uncharacterized protein</fullName>
    </submittedName>
</protein>
<name>M0MX88_9EURY</name>
<sequence>MAIQHSPTFKRSSCKSSSVGLVRIWEVFFNDLLNRLTGDFFQSFVHDSGPFVRIEIGLIVQTLRILKHYCSRKIGVLRSRPSDGRSAHRMAE</sequence>
<dbReference type="STRING" id="1227456.C450_16735"/>
<proteinExistence type="predicted"/>
<comment type="caution">
    <text evidence="1">The sequence shown here is derived from an EMBL/GenBank/DDBJ whole genome shotgun (WGS) entry which is preliminary data.</text>
</comment>
<evidence type="ECO:0000313" key="1">
    <source>
        <dbReference type="EMBL" id="EMA49938.1"/>
    </source>
</evidence>
<dbReference type="EMBL" id="AOME01000076">
    <property type="protein sequence ID" value="EMA49938.1"/>
    <property type="molecule type" value="Genomic_DNA"/>
</dbReference>
<accession>M0MX88</accession>
<dbReference type="Proteomes" id="UP000011625">
    <property type="component" value="Unassembled WGS sequence"/>
</dbReference>
<dbReference type="PATRIC" id="fig|1227456.3.peg.3404"/>
<organism evidence="1 2">
    <name type="scientific">Halococcus salifodinae DSM 8989</name>
    <dbReference type="NCBI Taxonomy" id="1227456"/>
    <lineage>
        <taxon>Archaea</taxon>
        <taxon>Methanobacteriati</taxon>
        <taxon>Methanobacteriota</taxon>
        <taxon>Stenosarchaea group</taxon>
        <taxon>Halobacteria</taxon>
        <taxon>Halobacteriales</taxon>
        <taxon>Halococcaceae</taxon>
        <taxon>Halococcus</taxon>
    </lineage>
</organism>
<keyword evidence="2" id="KW-1185">Reference proteome</keyword>
<gene>
    <name evidence="1" type="ORF">C450_16735</name>
</gene>